<feature type="non-terminal residue" evidence="10">
    <location>
        <position position="617"/>
    </location>
</feature>
<dbReference type="InterPro" id="IPR000297">
    <property type="entry name" value="PPIase_PpiC"/>
</dbReference>
<keyword evidence="2" id="KW-1003">Cell membrane</keyword>
<evidence type="ECO:0000256" key="7">
    <source>
        <dbReference type="ARBA" id="ARBA00038408"/>
    </source>
</evidence>
<evidence type="ECO:0000256" key="2">
    <source>
        <dbReference type="ARBA" id="ARBA00022475"/>
    </source>
</evidence>
<dbReference type="SUPFAM" id="SSF109998">
    <property type="entry name" value="Triger factor/SurA peptide-binding domain-like"/>
    <property type="match status" value="1"/>
</dbReference>
<evidence type="ECO:0000313" key="10">
    <source>
        <dbReference type="EMBL" id="VAW40585.1"/>
    </source>
</evidence>
<comment type="subcellular location">
    <subcellularLocation>
        <location evidence="1">Cell membrane</location>
        <topology evidence="1">Single-pass type II membrane protein</topology>
    </subcellularLocation>
</comment>
<evidence type="ECO:0000256" key="4">
    <source>
        <dbReference type="ARBA" id="ARBA00022989"/>
    </source>
</evidence>
<dbReference type="Pfam" id="PF13145">
    <property type="entry name" value="Rotamase_2"/>
    <property type="match status" value="1"/>
</dbReference>
<dbReference type="EMBL" id="UOEW01000276">
    <property type="protein sequence ID" value="VAW40585.1"/>
    <property type="molecule type" value="Genomic_DNA"/>
</dbReference>
<dbReference type="InterPro" id="IPR027304">
    <property type="entry name" value="Trigger_fact/SurA_dom_sf"/>
</dbReference>
<dbReference type="AlphaFoldDB" id="A0A3B0VAF1"/>
<name>A0A3B0VAF1_9ZZZZ</name>
<feature type="domain" description="PpiC" evidence="9">
    <location>
        <begin position="247"/>
        <end position="364"/>
    </location>
</feature>
<keyword evidence="4 8" id="KW-1133">Transmembrane helix</keyword>
<dbReference type="Pfam" id="PF13624">
    <property type="entry name" value="SurA_N_3"/>
    <property type="match status" value="1"/>
</dbReference>
<evidence type="ECO:0000256" key="5">
    <source>
        <dbReference type="ARBA" id="ARBA00023136"/>
    </source>
</evidence>
<proteinExistence type="inferred from homology"/>
<gene>
    <name evidence="10" type="ORF">MNBD_GAMMA01-467</name>
</gene>
<accession>A0A3B0VAF1</accession>
<organism evidence="10">
    <name type="scientific">hydrothermal vent metagenome</name>
    <dbReference type="NCBI Taxonomy" id="652676"/>
    <lineage>
        <taxon>unclassified sequences</taxon>
        <taxon>metagenomes</taxon>
        <taxon>ecological metagenomes</taxon>
    </lineage>
</organism>
<feature type="transmembrane region" description="Helical" evidence="8">
    <location>
        <begin position="12"/>
        <end position="34"/>
    </location>
</feature>
<evidence type="ECO:0000256" key="6">
    <source>
        <dbReference type="ARBA" id="ARBA00023186"/>
    </source>
</evidence>
<evidence type="ECO:0000256" key="3">
    <source>
        <dbReference type="ARBA" id="ARBA00022692"/>
    </source>
</evidence>
<keyword evidence="6" id="KW-0143">Chaperone</keyword>
<keyword evidence="5 8" id="KW-0472">Membrane</keyword>
<evidence type="ECO:0000256" key="8">
    <source>
        <dbReference type="SAM" id="Phobius"/>
    </source>
</evidence>
<dbReference type="PANTHER" id="PTHR47529:SF1">
    <property type="entry name" value="PERIPLASMIC CHAPERONE PPID"/>
    <property type="match status" value="1"/>
</dbReference>
<evidence type="ECO:0000256" key="1">
    <source>
        <dbReference type="ARBA" id="ARBA00004401"/>
    </source>
</evidence>
<keyword evidence="3 8" id="KW-0812">Transmembrane</keyword>
<reference evidence="10" key="1">
    <citation type="submission" date="2018-06" db="EMBL/GenBank/DDBJ databases">
        <authorList>
            <person name="Zhirakovskaya E."/>
        </authorList>
    </citation>
    <scope>NUCLEOTIDE SEQUENCE</scope>
</reference>
<protein>
    <recommendedName>
        <fullName evidence="9">PpiC domain-containing protein</fullName>
    </recommendedName>
</protein>
<comment type="similarity">
    <text evidence="7">Belongs to the PpiD chaperone family.</text>
</comment>
<evidence type="ECO:0000259" key="9">
    <source>
        <dbReference type="Pfam" id="PF13145"/>
    </source>
</evidence>
<dbReference type="InterPro" id="IPR052029">
    <property type="entry name" value="PpiD_chaperone"/>
</dbReference>
<dbReference type="PANTHER" id="PTHR47529">
    <property type="entry name" value="PEPTIDYL-PROLYL CIS-TRANS ISOMERASE D"/>
    <property type="match status" value="1"/>
</dbReference>
<dbReference type="GO" id="GO:0005886">
    <property type="term" value="C:plasma membrane"/>
    <property type="evidence" value="ECO:0007669"/>
    <property type="project" value="UniProtKB-SubCell"/>
</dbReference>
<dbReference type="GO" id="GO:0003755">
    <property type="term" value="F:peptidyl-prolyl cis-trans isomerase activity"/>
    <property type="evidence" value="ECO:0007669"/>
    <property type="project" value="InterPro"/>
</dbReference>
<sequence>MLDGLRNFARTWPGKILGVLMLIGLAGFGMSGVFTSINLNTIASVGKEEITTREFQRAYSSAINQFSSETGTFPTGQEAIAFGIPSVVLNQLGADAALYGLAKKMNLGISDTRLGAIVRDDPSFINMFGGFTAQNFRTVLQQNGWSESEYFALQTKAGVRQQLSLGLFDGIEVPNAAVELMTKYGDDKRNIEYFIVGKDTLLPPNEPTTAEISQYLSDNQEQFRAPALRKVKIIALSPQTIANGLSVSDEEIANEYELNIASYTKIETRNISQVALDSDLLVDRFELGKQAGQSFEDIVAETGLNISDLGTLAQSQITEPLLQETAFALAKGEFAIIDSASGKRAIYVSEINAAGPSRLNEVKQQITDRLKLKQARALYIDYLDEIEELRAAFKPIDEISDKYKLQLIETSITQNGTGLESVNSIPEEARQRVARTVFNAREGGLAPAIALGANLNIWFDLESIIPERDKRLDEVSAEIAEILLDEKIQNALETEVKGLTQAIKDGQDFAEVAISSQYILLQQNDITRIGGMTIGAEAVEPIFAGQVGLVNYASLNNGDYIVFKVLDVIGASENNIAAKQFIETSLIESTYNIFVSNLLNDAGLRINQQTLTQLLLP</sequence>